<name>A0A916ZT20_9SPHN</name>
<dbReference type="InterPro" id="IPR036388">
    <property type="entry name" value="WH-like_DNA-bd_sf"/>
</dbReference>
<keyword evidence="1" id="KW-0805">Transcription regulation</keyword>
<dbReference type="PRINTS" id="PR00598">
    <property type="entry name" value="HTHMARR"/>
</dbReference>
<sequence>MSRFRLADFLPYQLSVASNAVSRAVATGTGYESRFGLTAAEWRVLAAVSAAGSPTQVDLGEATGMDKMTISRAVAGLTTRRLVDRDRDTGDRRTLRLSATAEGRRIHDIVAPQALGVEARLLAALSGAEIDTLRGALAKLRAACELP</sequence>
<evidence type="ECO:0000313" key="6">
    <source>
        <dbReference type="Proteomes" id="UP000635071"/>
    </source>
</evidence>
<dbReference type="GO" id="GO:0003700">
    <property type="term" value="F:DNA-binding transcription factor activity"/>
    <property type="evidence" value="ECO:0007669"/>
    <property type="project" value="InterPro"/>
</dbReference>
<dbReference type="Pfam" id="PF12802">
    <property type="entry name" value="MarR_2"/>
    <property type="match status" value="1"/>
</dbReference>
<evidence type="ECO:0000256" key="1">
    <source>
        <dbReference type="ARBA" id="ARBA00023015"/>
    </source>
</evidence>
<dbReference type="Proteomes" id="UP000635071">
    <property type="component" value="Unassembled WGS sequence"/>
</dbReference>
<feature type="domain" description="HTH marR-type" evidence="4">
    <location>
        <begin position="7"/>
        <end position="142"/>
    </location>
</feature>
<reference evidence="5" key="1">
    <citation type="journal article" date="2014" name="Int. J. Syst. Evol. Microbiol.">
        <title>Complete genome sequence of Corynebacterium casei LMG S-19264T (=DSM 44701T), isolated from a smear-ripened cheese.</title>
        <authorList>
            <consortium name="US DOE Joint Genome Institute (JGI-PGF)"/>
            <person name="Walter F."/>
            <person name="Albersmeier A."/>
            <person name="Kalinowski J."/>
            <person name="Ruckert C."/>
        </authorList>
    </citation>
    <scope>NUCLEOTIDE SEQUENCE</scope>
    <source>
        <strain evidence="5">CGMCC 1.15519</strain>
    </source>
</reference>
<dbReference type="PANTHER" id="PTHR35790">
    <property type="entry name" value="HTH-TYPE TRANSCRIPTIONAL REGULATOR PCHR"/>
    <property type="match status" value="1"/>
</dbReference>
<evidence type="ECO:0000313" key="5">
    <source>
        <dbReference type="EMBL" id="GGE11318.1"/>
    </source>
</evidence>
<dbReference type="EMBL" id="BMJM01000005">
    <property type="protein sequence ID" value="GGE11318.1"/>
    <property type="molecule type" value="Genomic_DNA"/>
</dbReference>
<proteinExistence type="predicted"/>
<organism evidence="5 6">
    <name type="scientific">Sandarakinorhabdus glacialis</name>
    <dbReference type="NCBI Taxonomy" id="1614636"/>
    <lineage>
        <taxon>Bacteria</taxon>
        <taxon>Pseudomonadati</taxon>
        <taxon>Pseudomonadota</taxon>
        <taxon>Alphaproteobacteria</taxon>
        <taxon>Sphingomonadales</taxon>
        <taxon>Sphingosinicellaceae</taxon>
        <taxon>Sandarakinorhabdus</taxon>
    </lineage>
</organism>
<dbReference type="PROSITE" id="PS50995">
    <property type="entry name" value="HTH_MARR_2"/>
    <property type="match status" value="1"/>
</dbReference>
<dbReference type="AlphaFoldDB" id="A0A916ZT20"/>
<dbReference type="PANTHER" id="PTHR35790:SF4">
    <property type="entry name" value="HTH-TYPE TRANSCRIPTIONAL REGULATOR PCHR"/>
    <property type="match status" value="1"/>
</dbReference>
<dbReference type="SMART" id="SM00347">
    <property type="entry name" value="HTH_MARR"/>
    <property type="match status" value="1"/>
</dbReference>
<dbReference type="RefSeq" id="WP_188762523.1">
    <property type="nucleotide sequence ID" value="NZ_BMJM01000005.1"/>
</dbReference>
<dbReference type="InterPro" id="IPR036390">
    <property type="entry name" value="WH_DNA-bd_sf"/>
</dbReference>
<keyword evidence="6" id="KW-1185">Reference proteome</keyword>
<comment type="caution">
    <text evidence="5">The sequence shown here is derived from an EMBL/GenBank/DDBJ whole genome shotgun (WGS) entry which is preliminary data.</text>
</comment>
<evidence type="ECO:0000259" key="4">
    <source>
        <dbReference type="PROSITE" id="PS50995"/>
    </source>
</evidence>
<dbReference type="InterPro" id="IPR000835">
    <property type="entry name" value="HTH_MarR-typ"/>
</dbReference>
<protein>
    <submittedName>
        <fullName evidence="5">Transcriptional regulator</fullName>
    </submittedName>
</protein>
<dbReference type="Gene3D" id="1.10.10.10">
    <property type="entry name" value="Winged helix-like DNA-binding domain superfamily/Winged helix DNA-binding domain"/>
    <property type="match status" value="1"/>
</dbReference>
<dbReference type="InterPro" id="IPR052067">
    <property type="entry name" value="Metal_resp_HTH_trans_reg"/>
</dbReference>
<dbReference type="SUPFAM" id="SSF46785">
    <property type="entry name" value="Winged helix' DNA-binding domain"/>
    <property type="match status" value="1"/>
</dbReference>
<keyword evidence="2" id="KW-0238">DNA-binding</keyword>
<evidence type="ECO:0000256" key="2">
    <source>
        <dbReference type="ARBA" id="ARBA00023125"/>
    </source>
</evidence>
<dbReference type="GO" id="GO:0003677">
    <property type="term" value="F:DNA binding"/>
    <property type="evidence" value="ECO:0007669"/>
    <property type="project" value="UniProtKB-KW"/>
</dbReference>
<accession>A0A916ZT20</accession>
<keyword evidence="3" id="KW-0804">Transcription</keyword>
<reference evidence="5" key="2">
    <citation type="submission" date="2020-09" db="EMBL/GenBank/DDBJ databases">
        <authorList>
            <person name="Sun Q."/>
            <person name="Zhou Y."/>
        </authorList>
    </citation>
    <scope>NUCLEOTIDE SEQUENCE</scope>
    <source>
        <strain evidence="5">CGMCC 1.15519</strain>
    </source>
</reference>
<gene>
    <name evidence="5" type="ORF">GCM10011529_17040</name>
</gene>
<evidence type="ECO:0000256" key="3">
    <source>
        <dbReference type="ARBA" id="ARBA00023163"/>
    </source>
</evidence>